<evidence type="ECO:0000313" key="4">
    <source>
        <dbReference type="EMBL" id="KWT88148.1"/>
    </source>
</evidence>
<dbReference type="GO" id="GO:0004016">
    <property type="term" value="F:adenylate cyclase activity"/>
    <property type="evidence" value="ECO:0007669"/>
    <property type="project" value="UniProtKB-EC"/>
</dbReference>
<dbReference type="CDD" id="cd07302">
    <property type="entry name" value="CHD"/>
    <property type="match status" value="1"/>
</dbReference>
<keyword evidence="1" id="KW-0175">Coiled coil</keyword>
<keyword evidence="2" id="KW-0812">Transmembrane</keyword>
<feature type="transmembrane region" description="Helical" evidence="2">
    <location>
        <begin position="12"/>
        <end position="36"/>
    </location>
</feature>
<protein>
    <submittedName>
        <fullName evidence="4">Adenylate cyclase</fullName>
        <ecNumber evidence="4">4.6.1.1</ecNumber>
    </submittedName>
</protein>
<keyword evidence="2" id="KW-0472">Membrane</keyword>
<dbReference type="PANTHER" id="PTHR43081:SF1">
    <property type="entry name" value="ADENYLATE CYCLASE, TERMINAL-DIFFERENTIATION SPECIFIC"/>
    <property type="match status" value="1"/>
</dbReference>
<dbReference type="Pfam" id="PF00211">
    <property type="entry name" value="Guanylate_cyc"/>
    <property type="match status" value="1"/>
</dbReference>
<dbReference type="EMBL" id="LNQR01000044">
    <property type="protein sequence ID" value="KWT88148.1"/>
    <property type="molecule type" value="Genomic_DNA"/>
</dbReference>
<feature type="transmembrane region" description="Helical" evidence="2">
    <location>
        <begin position="536"/>
        <end position="557"/>
    </location>
</feature>
<evidence type="ECO:0000259" key="3">
    <source>
        <dbReference type="PROSITE" id="PS50125"/>
    </source>
</evidence>
<dbReference type="EC" id="4.6.1.1" evidence="4"/>
<dbReference type="SMART" id="SM01080">
    <property type="entry name" value="CHASE2"/>
    <property type="match status" value="1"/>
</dbReference>
<dbReference type="Pfam" id="PF05226">
    <property type="entry name" value="CHASE2"/>
    <property type="match status" value="1"/>
</dbReference>
<evidence type="ECO:0000313" key="5">
    <source>
        <dbReference type="Proteomes" id="UP000060487"/>
    </source>
</evidence>
<feature type="domain" description="Guanylate cyclase" evidence="3">
    <location>
        <begin position="651"/>
        <end position="783"/>
    </location>
</feature>
<dbReference type="PANTHER" id="PTHR43081">
    <property type="entry name" value="ADENYLATE CYCLASE, TERMINAL-DIFFERENTIATION SPECIFIC-RELATED"/>
    <property type="match status" value="1"/>
</dbReference>
<keyword evidence="4" id="KW-0456">Lyase</keyword>
<feature type="coiled-coil region" evidence="1">
    <location>
        <begin position="955"/>
        <end position="994"/>
    </location>
</feature>
<name>A0ABR5SK45_9BACT</name>
<evidence type="ECO:0000256" key="2">
    <source>
        <dbReference type="SAM" id="Phobius"/>
    </source>
</evidence>
<dbReference type="Proteomes" id="UP000060487">
    <property type="component" value="Unassembled WGS sequence"/>
</dbReference>
<comment type="caution">
    <text evidence="4">The sequence shown here is derived from an EMBL/GenBank/DDBJ whole genome shotgun (WGS) entry which is preliminary data.</text>
</comment>
<feature type="transmembrane region" description="Helical" evidence="2">
    <location>
        <begin position="592"/>
        <end position="609"/>
    </location>
</feature>
<keyword evidence="2" id="KW-1133">Transmembrane helix</keyword>
<dbReference type="PROSITE" id="PS50125">
    <property type="entry name" value="GUANYLATE_CYCLASE_2"/>
    <property type="match status" value="1"/>
</dbReference>
<dbReference type="Gene3D" id="3.30.70.1230">
    <property type="entry name" value="Nucleotide cyclase"/>
    <property type="match status" value="1"/>
</dbReference>
<feature type="transmembrane region" description="Helical" evidence="2">
    <location>
        <begin position="564"/>
        <end position="586"/>
    </location>
</feature>
<sequence length="1136" mass="127512">MNKLLTGIKFRTPLVVLAIGTIVSLIVIVLGSLGAFDRLEHTAIESAFLTRPPLKTDPAIISVDIDDEALQTLGRWPWPLHLHRSLIDLLKLYKSRSIILTDIDISKTEHDSMEENAAWLLKDVIKNAYMSGGAKNALPLINSGDDAFYNSLKDFGLVTIRFTMPAYNDYRDTGSLSADPLLKLLNSKIAINLRAPTHALPPAAELTLPPEGILNNIRGGGSNIVVINKQGVVSRYPLITRYNDTLYPSIALDAAVRLTGSDNITVTPGKSTSFENSASGRITIPIDKEGQTLVNWAGTYKDTFQHVPFSTVAQFIAFQETKNELKKYDLNKIQDINAAITQLTKEMKKRRYVSSEQNDSIVLTLFIAAMIENRLTTYGGTVKEALKKLQLPENETTTTIANQIVFNNYLLQKYDETQRQPAYEETLKELGYTSKEAEGAALKDLYDLVIFYLGNDLIPLVRPLYFGRYEITVNDKVQRISPLILKDKIVFYGLTATGLTSQNPTPFMKRHPMLDLPMNVLNSILTGKFLYELPRALIYAIIFALAYCIVLLVLVAAPARSGAAAVTAVVVYLALSWYLFALHGVIMPVSQPVFAIAGAYFSGVIYRYFKARNERRKVRQMFSTMVSPEVLKIIEKTPDKLNLGGEIKRATMFSSDVSGFTTISEGVTSRELADILNIYLTPMSNIIMCYDGYVDKYEGDAIKADFGVPINDAGHAWKACWAALYQQEELLCVQRMIMLQYGVGITARMGINTGMVLAGNMGSEGHIQYTVMGPAVTLAEELEPANKVFDTWIMIGHNTYEDAKDYIVARCLGSLKTHHGTETVYELAGWNKEKFLSYWEHRPIPKLLIRALKKLRPEKILGYNYYFENKPLPELALLPEIRSVFSELAELSIKYMQIRDTINIVTIGNTIDRLTHHEDKEPPLKIRNELAALRTALSNENIPYKAALLSWQIVLKQHMAQISTLNGKIEKTAAEASYDTVDRLEKAIESIKKRINCAGDITAGALSENLKDLLLRDDLKDTQNVGKLTHQCTSIERLISIRLSKFVDSLRGNPVQYHRLIAEMCSVSEERLRMFSLFEDGLRLYKLRQWDGALDAFKQCLNSSPDDRPSKKYIEEIERLKVNPPTKDWTGAWESG</sequence>
<dbReference type="InterPro" id="IPR029787">
    <property type="entry name" value="Nucleotide_cyclase"/>
</dbReference>
<dbReference type="InterPro" id="IPR050697">
    <property type="entry name" value="Adenylyl/Guanylyl_Cyclase_3/4"/>
</dbReference>
<dbReference type="RefSeq" id="WP_085051931.1">
    <property type="nucleotide sequence ID" value="NZ_LNQR01000044.1"/>
</dbReference>
<dbReference type="InterPro" id="IPR001054">
    <property type="entry name" value="A/G_cyclase"/>
</dbReference>
<reference evidence="4 5" key="1">
    <citation type="submission" date="2015-11" db="EMBL/GenBank/DDBJ databases">
        <authorList>
            <person name="Lin W."/>
        </authorList>
    </citation>
    <scope>NUCLEOTIDE SEQUENCE [LARGE SCALE GENOMIC DNA]</scope>
    <source>
        <strain evidence="4 5">HCH-1</strain>
    </source>
</reference>
<proteinExistence type="predicted"/>
<organism evidence="4 5">
    <name type="scientific">Candidatus Magnetominusculus xianensis</name>
    <dbReference type="NCBI Taxonomy" id="1748249"/>
    <lineage>
        <taxon>Bacteria</taxon>
        <taxon>Pseudomonadati</taxon>
        <taxon>Nitrospirota</taxon>
        <taxon>Nitrospiria</taxon>
        <taxon>Nitrospirales</taxon>
        <taxon>Nitrospiraceae</taxon>
        <taxon>Candidatus Magnetominusculus</taxon>
    </lineage>
</organism>
<gene>
    <name evidence="4" type="ORF">ASN18_1294</name>
</gene>
<evidence type="ECO:0000256" key="1">
    <source>
        <dbReference type="SAM" id="Coils"/>
    </source>
</evidence>
<dbReference type="SMART" id="SM00044">
    <property type="entry name" value="CYCc"/>
    <property type="match status" value="1"/>
</dbReference>
<dbReference type="InterPro" id="IPR007890">
    <property type="entry name" value="CHASE2"/>
</dbReference>
<accession>A0ABR5SK45</accession>
<keyword evidence="5" id="KW-1185">Reference proteome</keyword>
<dbReference type="SUPFAM" id="SSF55073">
    <property type="entry name" value="Nucleotide cyclase"/>
    <property type="match status" value="1"/>
</dbReference>